<dbReference type="PANTHER" id="PTHR43272:SF33">
    <property type="entry name" value="AMP-BINDING DOMAIN-CONTAINING PROTEIN-RELATED"/>
    <property type="match status" value="1"/>
</dbReference>
<dbReference type="CDD" id="cd05907">
    <property type="entry name" value="VL_LC_FACS_like"/>
    <property type="match status" value="1"/>
</dbReference>
<keyword evidence="5" id="KW-1185">Reference proteome</keyword>
<dbReference type="PROSITE" id="PS00455">
    <property type="entry name" value="AMP_BINDING"/>
    <property type="match status" value="1"/>
</dbReference>
<evidence type="ECO:0000256" key="2">
    <source>
        <dbReference type="ARBA" id="ARBA00022840"/>
    </source>
</evidence>
<organism evidence="4 5">
    <name type="scientific">Blastococcus aggregatus</name>
    <dbReference type="NCBI Taxonomy" id="38502"/>
    <lineage>
        <taxon>Bacteria</taxon>
        <taxon>Bacillati</taxon>
        <taxon>Actinomycetota</taxon>
        <taxon>Actinomycetes</taxon>
        <taxon>Geodermatophilales</taxon>
        <taxon>Geodermatophilaceae</taxon>
        <taxon>Blastococcus</taxon>
    </lineage>
</organism>
<protein>
    <submittedName>
        <fullName evidence="4">Long-chain acyl-CoA synthetase</fullName>
    </submittedName>
</protein>
<dbReference type="Proteomes" id="UP000219435">
    <property type="component" value="Unassembled WGS sequence"/>
</dbReference>
<dbReference type="InterPro" id="IPR000873">
    <property type="entry name" value="AMP-dep_synth/lig_dom"/>
</dbReference>
<evidence type="ECO:0000256" key="1">
    <source>
        <dbReference type="ARBA" id="ARBA00022741"/>
    </source>
</evidence>
<evidence type="ECO:0000313" key="4">
    <source>
        <dbReference type="EMBL" id="SOC49563.1"/>
    </source>
</evidence>
<dbReference type="InterPro" id="IPR020845">
    <property type="entry name" value="AMP-binding_CS"/>
</dbReference>
<gene>
    <name evidence="4" type="ORF">SAMN05660748_2291</name>
</gene>
<dbReference type="InterPro" id="IPR010916">
    <property type="entry name" value="TonB_box_CS"/>
</dbReference>
<proteinExistence type="predicted"/>
<dbReference type="Pfam" id="PF23562">
    <property type="entry name" value="AMP-binding_C_3"/>
    <property type="match status" value="1"/>
</dbReference>
<dbReference type="PROSITE" id="PS00430">
    <property type="entry name" value="TONB_DEPENDENT_REC_1"/>
    <property type="match status" value="1"/>
</dbReference>
<reference evidence="5" key="1">
    <citation type="submission" date="2017-08" db="EMBL/GenBank/DDBJ databases">
        <authorList>
            <person name="Varghese N."/>
            <person name="Submissions S."/>
        </authorList>
    </citation>
    <scope>NUCLEOTIDE SEQUENCE [LARGE SCALE GENOMIC DNA]</scope>
    <source>
        <strain evidence="5">DSM 4725</strain>
    </source>
</reference>
<dbReference type="AlphaFoldDB" id="A0A285V6C4"/>
<dbReference type="SUPFAM" id="SSF56801">
    <property type="entry name" value="Acetyl-CoA synthetase-like"/>
    <property type="match status" value="1"/>
</dbReference>
<dbReference type="Gene3D" id="3.40.50.12780">
    <property type="entry name" value="N-terminal domain of ligase-like"/>
    <property type="match status" value="1"/>
</dbReference>
<dbReference type="GO" id="GO:0004467">
    <property type="term" value="F:long-chain fatty acid-CoA ligase activity"/>
    <property type="evidence" value="ECO:0007669"/>
    <property type="project" value="TreeGrafter"/>
</dbReference>
<dbReference type="GO" id="GO:0005524">
    <property type="term" value="F:ATP binding"/>
    <property type="evidence" value="ECO:0007669"/>
    <property type="project" value="UniProtKB-KW"/>
</dbReference>
<keyword evidence="1" id="KW-0547">Nucleotide-binding</keyword>
<feature type="domain" description="AMP-dependent synthetase/ligase" evidence="3">
    <location>
        <begin position="26"/>
        <end position="437"/>
    </location>
</feature>
<keyword evidence="2" id="KW-0067">ATP-binding</keyword>
<evidence type="ECO:0000313" key="5">
    <source>
        <dbReference type="Proteomes" id="UP000219435"/>
    </source>
</evidence>
<dbReference type="PANTHER" id="PTHR43272">
    <property type="entry name" value="LONG-CHAIN-FATTY-ACID--COA LIGASE"/>
    <property type="match status" value="1"/>
</dbReference>
<sequence length="617" mass="66647">MTTTTRTSETGALPVPAASLARLFHDRVAASGSAEAFRHPDGDGGWTSVTWAQAGETVTVTAAGLLALGIRPEDRVAVASGTRMEWVYADLAVMCAGGATTAVYPTTSTADVGFILSDSGARIVFAEDDAQVAKLRSQRDHLPDVVRVVTFDGEPDGEWVISLADLQALGASLLVSDPTAVDEAVAAIRPEHLATLIYTSGTTGRPKGVELPHRCWTYIGAAAESVHLVRPDDLQYLWLPMAHSFGKMLEAVQLQIGFPTAIDGRLDRIVDNLAVVRPTFMAGPPRIFEKVHGRVVQTVEQEGGIKLRLFSWAFATGAEVWRAHLEGRRPSPWLRAQHLVADRLVLSKVRDRLGGRIRFLLSGSAALSSDIADWFGAAGMPVVEGYGLTETSGGATVADLDRPGAGVVGAPLLGSEIRIAEDGEILIRGPHVMRGYHNRADATAEVLAPDGWFSTGDVGELDREGRLRVTDRKKDLIKTSGGKYIAPQAIEGLFKAVCPLASQMIVHGDGRNYATAIITLDPDALVQWAKAQGLTSTDYASLVTEPAVVSYVQECLDEMNARLNRWETIKDFRLLDHDMSVESEELTPSMKVKRRQIETRYRSLLDSMYEGAADSDV</sequence>
<accession>A0A285V6C4</accession>
<dbReference type="Pfam" id="PF00501">
    <property type="entry name" value="AMP-binding"/>
    <property type="match status" value="1"/>
</dbReference>
<evidence type="ECO:0000259" key="3">
    <source>
        <dbReference type="Pfam" id="PF00501"/>
    </source>
</evidence>
<name>A0A285V6C4_9ACTN</name>
<dbReference type="GO" id="GO:0016020">
    <property type="term" value="C:membrane"/>
    <property type="evidence" value="ECO:0007669"/>
    <property type="project" value="TreeGrafter"/>
</dbReference>
<dbReference type="RefSeq" id="WP_097195121.1">
    <property type="nucleotide sequence ID" value="NZ_OBQI01000003.1"/>
</dbReference>
<dbReference type="InterPro" id="IPR042099">
    <property type="entry name" value="ANL_N_sf"/>
</dbReference>
<dbReference type="OrthoDB" id="9803968at2"/>
<dbReference type="EMBL" id="OBQI01000003">
    <property type="protein sequence ID" value="SOC49563.1"/>
    <property type="molecule type" value="Genomic_DNA"/>
</dbReference>